<dbReference type="UniPathway" id="UPA00796">
    <property type="reaction ID" value="UER00771"/>
</dbReference>
<keyword evidence="11" id="KW-0456">Lyase</keyword>
<evidence type="ECO:0000313" key="14">
    <source>
        <dbReference type="EMBL" id="ABJ82364.1"/>
    </source>
</evidence>
<dbReference type="InParanoid" id="Q029C7"/>
<dbReference type="PANTHER" id="PTHR43078">
    <property type="entry name" value="UDP-GLUCURONIC ACID DECARBOXYLASE-RELATED"/>
    <property type="match status" value="1"/>
</dbReference>
<keyword evidence="5" id="KW-0735">Signal-anchor</keyword>
<accession>Q029C7</accession>
<evidence type="ECO:0000259" key="13">
    <source>
        <dbReference type="Pfam" id="PF01370"/>
    </source>
</evidence>
<dbReference type="InterPro" id="IPR036291">
    <property type="entry name" value="NAD(P)-bd_dom_sf"/>
</dbReference>
<keyword evidence="10" id="KW-0325">Glycoprotein</keyword>
<dbReference type="Gene3D" id="3.40.50.720">
    <property type="entry name" value="NAD(P)-binding Rossmann-like Domain"/>
    <property type="match status" value="1"/>
</dbReference>
<dbReference type="eggNOG" id="COG0451">
    <property type="taxonomic scope" value="Bacteria"/>
</dbReference>
<dbReference type="FunCoup" id="Q029C7">
    <property type="interactions" value="353"/>
</dbReference>
<dbReference type="InterPro" id="IPR044516">
    <property type="entry name" value="UXS-like"/>
</dbReference>
<name>Q029C7_SOLUE</name>
<evidence type="ECO:0000256" key="7">
    <source>
        <dbReference type="ARBA" id="ARBA00023027"/>
    </source>
</evidence>
<dbReference type="OrthoDB" id="9811743at2"/>
<evidence type="ECO:0000256" key="2">
    <source>
        <dbReference type="ARBA" id="ARBA00004323"/>
    </source>
</evidence>
<sequence length="313" mass="35012">MRIVVSGSAGFVGSHMCERLLNEGHSVVALDNFLTGSPANLAHLEKHPRLQFVEQDITRPFTVDGAVDCVVNMASPASPKDYLEYPIETLDVGSIGSRNMLELALAKGARYLVTSTSECYGDPMVHPQVETYWGNVNPVGPRSCYDESKRFAEAITMAYHRKHGVRTNIARIFNTYGPRMKLDDGRVVPAFLDQALRGEPMTVFGTGSQTRSFCYVSDLVDGLYRLMQSDERYPVNLGNPREMTILEFAEHIRAMTGTKSEIIFHPLPEDDPKQRKPDITKARSVLGWEPRISLEDGLRDTVEYFRGIQATHA</sequence>
<evidence type="ECO:0000256" key="12">
    <source>
        <dbReference type="ARBA" id="ARBA00037859"/>
    </source>
</evidence>
<keyword evidence="9" id="KW-0472">Membrane</keyword>
<dbReference type="CDD" id="cd05230">
    <property type="entry name" value="UGD_SDR_e"/>
    <property type="match status" value="1"/>
</dbReference>
<reference evidence="14" key="1">
    <citation type="submission" date="2006-10" db="EMBL/GenBank/DDBJ databases">
        <title>Complete sequence of Solibacter usitatus Ellin6076.</title>
        <authorList>
            <consortium name="US DOE Joint Genome Institute"/>
            <person name="Copeland A."/>
            <person name="Lucas S."/>
            <person name="Lapidus A."/>
            <person name="Barry K."/>
            <person name="Detter J.C."/>
            <person name="Glavina del Rio T."/>
            <person name="Hammon N."/>
            <person name="Israni S."/>
            <person name="Dalin E."/>
            <person name="Tice H."/>
            <person name="Pitluck S."/>
            <person name="Thompson L.S."/>
            <person name="Brettin T."/>
            <person name="Bruce D."/>
            <person name="Han C."/>
            <person name="Tapia R."/>
            <person name="Gilna P."/>
            <person name="Schmutz J."/>
            <person name="Larimer F."/>
            <person name="Land M."/>
            <person name="Hauser L."/>
            <person name="Kyrpides N."/>
            <person name="Mikhailova N."/>
            <person name="Janssen P.H."/>
            <person name="Kuske C.R."/>
            <person name="Richardson P."/>
        </authorList>
    </citation>
    <scope>NUCLEOTIDE SEQUENCE</scope>
    <source>
        <strain evidence="14">Ellin6076</strain>
    </source>
</reference>
<keyword evidence="8" id="KW-0333">Golgi apparatus</keyword>
<dbReference type="PANTHER" id="PTHR43078:SF6">
    <property type="entry name" value="UDP-GLUCURONIC ACID DECARBOXYLASE 1"/>
    <property type="match status" value="1"/>
</dbReference>
<organism evidence="14">
    <name type="scientific">Solibacter usitatus (strain Ellin6076)</name>
    <dbReference type="NCBI Taxonomy" id="234267"/>
    <lineage>
        <taxon>Bacteria</taxon>
        <taxon>Pseudomonadati</taxon>
        <taxon>Acidobacteriota</taxon>
        <taxon>Terriglobia</taxon>
        <taxon>Bryobacterales</taxon>
        <taxon>Solibacteraceae</taxon>
        <taxon>Candidatus Solibacter</taxon>
    </lineage>
</organism>
<evidence type="ECO:0000256" key="5">
    <source>
        <dbReference type="ARBA" id="ARBA00022968"/>
    </source>
</evidence>
<dbReference type="InterPro" id="IPR001509">
    <property type="entry name" value="Epimerase_deHydtase"/>
</dbReference>
<evidence type="ECO:0000256" key="9">
    <source>
        <dbReference type="ARBA" id="ARBA00023136"/>
    </source>
</evidence>
<dbReference type="KEGG" id="sus:Acid_1371"/>
<protein>
    <submittedName>
        <fullName evidence="14">NAD-dependent epimerase/dehydratase</fullName>
    </submittedName>
</protein>
<dbReference type="AlphaFoldDB" id="Q029C7"/>
<gene>
    <name evidence="14" type="ordered locus">Acid_1371</name>
</gene>
<keyword evidence="3" id="KW-0812">Transmembrane</keyword>
<evidence type="ECO:0000256" key="3">
    <source>
        <dbReference type="ARBA" id="ARBA00022692"/>
    </source>
</evidence>
<dbReference type="GO" id="GO:0005737">
    <property type="term" value="C:cytoplasm"/>
    <property type="evidence" value="ECO:0007669"/>
    <property type="project" value="TreeGrafter"/>
</dbReference>
<dbReference type="Pfam" id="PF01370">
    <property type="entry name" value="Epimerase"/>
    <property type="match status" value="1"/>
</dbReference>
<dbReference type="SUPFAM" id="SSF51735">
    <property type="entry name" value="NAD(P)-binding Rossmann-fold domains"/>
    <property type="match status" value="1"/>
</dbReference>
<proteinExistence type="predicted"/>
<evidence type="ECO:0000256" key="10">
    <source>
        <dbReference type="ARBA" id="ARBA00023180"/>
    </source>
</evidence>
<comment type="cofactor">
    <cofactor evidence="1">
        <name>NAD(+)</name>
        <dbReference type="ChEBI" id="CHEBI:57540"/>
    </cofactor>
</comment>
<feature type="domain" description="NAD-dependent epimerase/dehydratase" evidence="13">
    <location>
        <begin position="3"/>
        <end position="231"/>
    </location>
</feature>
<dbReference type="GO" id="GO:0042732">
    <property type="term" value="P:D-xylose metabolic process"/>
    <property type="evidence" value="ECO:0007669"/>
    <property type="project" value="InterPro"/>
</dbReference>
<dbReference type="EMBL" id="CP000473">
    <property type="protein sequence ID" value="ABJ82364.1"/>
    <property type="molecule type" value="Genomic_DNA"/>
</dbReference>
<dbReference type="GO" id="GO:0033320">
    <property type="term" value="P:UDP-D-xylose biosynthetic process"/>
    <property type="evidence" value="ECO:0007669"/>
    <property type="project" value="UniProtKB-UniPathway"/>
</dbReference>
<keyword evidence="7" id="KW-0520">NAD</keyword>
<keyword evidence="4" id="KW-0210">Decarboxylase</keyword>
<dbReference type="GO" id="GO:0048040">
    <property type="term" value="F:UDP-glucuronate decarboxylase activity"/>
    <property type="evidence" value="ECO:0007669"/>
    <property type="project" value="TreeGrafter"/>
</dbReference>
<keyword evidence="6" id="KW-1133">Transmembrane helix</keyword>
<comment type="subcellular location">
    <subcellularLocation>
        <location evidence="2">Golgi apparatus membrane</location>
        <topology evidence="2">Single-pass type II membrane protein</topology>
    </subcellularLocation>
    <subcellularLocation>
        <location evidence="12">Golgi apparatus</location>
        <location evidence="12">Golgi stack membrane</location>
    </subcellularLocation>
</comment>
<evidence type="ECO:0000256" key="1">
    <source>
        <dbReference type="ARBA" id="ARBA00001911"/>
    </source>
</evidence>
<evidence type="ECO:0000256" key="11">
    <source>
        <dbReference type="ARBA" id="ARBA00023239"/>
    </source>
</evidence>
<evidence type="ECO:0000256" key="8">
    <source>
        <dbReference type="ARBA" id="ARBA00023034"/>
    </source>
</evidence>
<evidence type="ECO:0000256" key="6">
    <source>
        <dbReference type="ARBA" id="ARBA00022989"/>
    </source>
</evidence>
<evidence type="ECO:0000256" key="4">
    <source>
        <dbReference type="ARBA" id="ARBA00022793"/>
    </source>
</evidence>
<dbReference type="GO" id="GO:0070403">
    <property type="term" value="F:NAD+ binding"/>
    <property type="evidence" value="ECO:0007669"/>
    <property type="project" value="InterPro"/>
</dbReference>
<dbReference type="STRING" id="234267.Acid_1371"/>
<dbReference type="FunFam" id="3.40.50.720:FF:000065">
    <property type="entry name" value="UDP-glucuronic acid decarboxylase 1"/>
    <property type="match status" value="1"/>
</dbReference>
<dbReference type="HOGENOM" id="CLU_007383_4_0_0"/>